<protein>
    <submittedName>
        <fullName evidence="1">Uncharacterized protein</fullName>
    </submittedName>
</protein>
<dbReference type="EMBL" id="LR134173">
    <property type="protein sequence ID" value="VEB38413.1"/>
    <property type="molecule type" value="Genomic_DNA"/>
</dbReference>
<evidence type="ECO:0000313" key="2">
    <source>
        <dbReference type="EMBL" id="VEB38413.1"/>
    </source>
</evidence>
<dbReference type="AlphaFoldDB" id="A0A0W0S928"/>
<accession>A0A0W0S928</accession>
<keyword evidence="4" id="KW-1185">Reference proteome</keyword>
<dbReference type="PATRIC" id="fig|28084.5.peg.2183"/>
<reference evidence="2 4" key="2">
    <citation type="submission" date="2018-12" db="EMBL/GenBank/DDBJ databases">
        <authorList>
            <consortium name="Pathogen Informatics"/>
        </authorList>
    </citation>
    <scope>NUCLEOTIDE SEQUENCE [LARGE SCALE GENOMIC DNA]</scope>
    <source>
        <strain evidence="2 4">NCTC11976</strain>
    </source>
</reference>
<dbReference type="EMBL" id="LNXW01000013">
    <property type="protein sequence ID" value="KTC79992.1"/>
    <property type="molecule type" value="Genomic_DNA"/>
</dbReference>
<evidence type="ECO:0000313" key="1">
    <source>
        <dbReference type="EMBL" id="KTC79992.1"/>
    </source>
</evidence>
<dbReference type="Proteomes" id="UP000054921">
    <property type="component" value="Unassembled WGS sequence"/>
</dbReference>
<dbReference type="Proteomes" id="UP000277577">
    <property type="component" value="Chromosome"/>
</dbReference>
<evidence type="ECO:0000313" key="4">
    <source>
        <dbReference type="Proteomes" id="UP000277577"/>
    </source>
</evidence>
<organism evidence="1 3">
    <name type="scientific">Legionella cherrii</name>
    <dbReference type="NCBI Taxonomy" id="28084"/>
    <lineage>
        <taxon>Bacteria</taxon>
        <taxon>Pseudomonadati</taxon>
        <taxon>Pseudomonadota</taxon>
        <taxon>Gammaproteobacteria</taxon>
        <taxon>Legionellales</taxon>
        <taxon>Legionellaceae</taxon>
        <taxon>Legionella</taxon>
    </lineage>
</organism>
<gene>
    <name evidence="1" type="ORF">Lche_2012</name>
    <name evidence="2" type="ORF">NCTC11976_02721</name>
</gene>
<name>A0A0W0S928_9GAMM</name>
<reference evidence="1 3" key="1">
    <citation type="submission" date="2015-11" db="EMBL/GenBank/DDBJ databases">
        <title>Genomic analysis of 38 Legionella species identifies large and diverse effector repertoires.</title>
        <authorList>
            <person name="Burstein D."/>
            <person name="Amaro F."/>
            <person name="Zusman T."/>
            <person name="Lifshitz Z."/>
            <person name="Cohen O."/>
            <person name="Gilbert J.A."/>
            <person name="Pupko T."/>
            <person name="Shuman H.A."/>
            <person name="Segal G."/>
        </authorList>
    </citation>
    <scope>NUCLEOTIDE SEQUENCE [LARGE SCALE GENOMIC DNA]</scope>
    <source>
        <strain evidence="1 3">ORW</strain>
    </source>
</reference>
<sequence length="77" mass="8640">MLEELDRIGKYINDSWLKKLRILIRPSAVILVKKGYVQLLSCKNQVTLSPGGNCFCSVGPAFTRGILNHYLYSILIG</sequence>
<evidence type="ECO:0000313" key="3">
    <source>
        <dbReference type="Proteomes" id="UP000054921"/>
    </source>
</evidence>
<proteinExistence type="predicted"/>